<feature type="region of interest" description="Disordered" evidence="1">
    <location>
        <begin position="618"/>
        <end position="697"/>
    </location>
</feature>
<dbReference type="AlphaFoldDB" id="A0AA88YD25"/>
<dbReference type="Gene3D" id="1.20.58.60">
    <property type="match status" value="1"/>
</dbReference>
<dbReference type="Proteomes" id="UP001186944">
    <property type="component" value="Unassembled WGS sequence"/>
</dbReference>
<dbReference type="SUPFAM" id="SSF46966">
    <property type="entry name" value="Spectrin repeat"/>
    <property type="match status" value="1"/>
</dbReference>
<keyword evidence="3" id="KW-1185">Reference proteome</keyword>
<organism evidence="2 3">
    <name type="scientific">Pinctada imbricata</name>
    <name type="common">Atlantic pearl-oyster</name>
    <name type="synonym">Pinctada martensii</name>
    <dbReference type="NCBI Taxonomy" id="66713"/>
    <lineage>
        <taxon>Eukaryota</taxon>
        <taxon>Metazoa</taxon>
        <taxon>Spiralia</taxon>
        <taxon>Lophotrochozoa</taxon>
        <taxon>Mollusca</taxon>
        <taxon>Bivalvia</taxon>
        <taxon>Autobranchia</taxon>
        <taxon>Pteriomorphia</taxon>
        <taxon>Pterioida</taxon>
        <taxon>Pterioidea</taxon>
        <taxon>Pteriidae</taxon>
        <taxon>Pinctada</taxon>
    </lineage>
</organism>
<name>A0AA88YD25_PINIB</name>
<feature type="compositionally biased region" description="Acidic residues" evidence="1">
    <location>
        <begin position="658"/>
        <end position="673"/>
    </location>
</feature>
<sequence>MALNRNNTRSQQNLSAGEGLLHTFDVDNLRKEKKNGSSPNLSSGHLDLPTEAKRRRVTTDDVMSVTSTVSSQVSSRCHSPTLSEFDDSFMSTPGNSPSATLKEKFRRKYGRNELLSAIDQYLMDSEIIDVCKSQDEDYVDSQDNTKFSLAEFRKQYQELSEWLNQVLKVTQKSPASLTLSEKYLTQSYHEELLLQSGPRQKTFVDYARQLLQRYPHLKHEIDERVHHVSSQWEQVEKAVSSKGMWQNIENMYKDMASDLRNLNVWLEDTHRRLMTMTLKPPSNSTEKETCLADHQVLQKDIESHSRNINAVLKLIARLQDEFDGFPDQAFLDLEHEANKLHTRWQEIWLQSVEWQCKLENALKSSKVTSTPRTYLTDWIPRHFGTEHDSLSGSLGEDSLTSLLPRQADLIQSPPYDCSLSASGDNSGKDSAVVSEADIKMSSECSDSDLDMLRKSRLRSENRDIGYSSGTSASPITAGQTSTESDCDNIRKLIEGVDSLVKDGSPKPKSPARQRKSESPCKQRPPDSSCDASSEESELSGEEFSTASDNADALYDSMLGLDYNSDEPVPTQNLPRFCNTVKLRQGHRKKKDRPWSVVQMPPLDDLDLMDLSKSDTAIDKIKDASDSSETPKRRLRKGPATLPRAGAKRKLYESHACEDTLEDSDVESSTSEDYETARSDASMSEPEDHMTSTASFSEPTWDNYHPVYTSLGEEDEQQLTWTPLEEDLEFDEFPSAHKFSVLQQVLDRRKVKTKPRLVSQGSRHDYDSDSDMEDLIYLINESSSQLKIAEHHLKKKSRDYLGTGVDINTNRYGEIIATCETNIKCLQNVLQHLDVDVTEEETEKIKEILYQWEKLYAFAMERQSQSQQLSVMSKLLEDIQTDIDRCAVGSHKVTYPNIRELQACLISSKTSLEGLSSLQCRTEELQTKTGAFQMEHPAINLLLFTQLLKEAEVNLRHNRDMLSKTIPQLQQTYDLWEKYNQTKEKLDLIMSQEFQLEFSALRQSAASLESEENLKELNSILLRYDDKTRHLQTLRGQLMELVDPTAQVELTNDVANALDRLTDAQRQYRTLMWSVDQEINEHMEQVEEEVKMAAAHPTTSSSSPSSSSSSWYKSRYIKAAGAFMFFGLASYFVDPDALKRLGDLTVTLTPELRYVNGPPPI</sequence>
<feature type="compositionally biased region" description="Polar residues" evidence="1">
    <location>
        <begin position="467"/>
        <end position="483"/>
    </location>
</feature>
<evidence type="ECO:0008006" key="4">
    <source>
        <dbReference type="Google" id="ProtNLM"/>
    </source>
</evidence>
<reference evidence="2" key="1">
    <citation type="submission" date="2019-08" db="EMBL/GenBank/DDBJ databases">
        <title>The improved chromosome-level genome for the pearl oyster Pinctada fucata martensii using PacBio sequencing and Hi-C.</title>
        <authorList>
            <person name="Zheng Z."/>
        </authorList>
    </citation>
    <scope>NUCLEOTIDE SEQUENCE</scope>
    <source>
        <strain evidence="2">ZZ-2019</strain>
        <tissue evidence="2">Adductor muscle</tissue>
    </source>
</reference>
<gene>
    <name evidence="2" type="ORF">FSP39_024962</name>
</gene>
<feature type="compositionally biased region" description="Basic and acidic residues" evidence="1">
    <location>
        <begin position="618"/>
        <end position="631"/>
    </location>
</feature>
<feature type="region of interest" description="Disordered" evidence="1">
    <location>
        <begin position="460"/>
        <end position="550"/>
    </location>
</feature>
<feature type="compositionally biased region" description="Basic and acidic residues" evidence="1">
    <location>
        <begin position="514"/>
        <end position="524"/>
    </location>
</feature>
<accession>A0AA88YD25</accession>
<dbReference type="EMBL" id="VSWD01000009">
    <property type="protein sequence ID" value="KAK3094170.1"/>
    <property type="molecule type" value="Genomic_DNA"/>
</dbReference>
<evidence type="ECO:0000313" key="2">
    <source>
        <dbReference type="EMBL" id="KAK3094170.1"/>
    </source>
</evidence>
<evidence type="ECO:0000256" key="1">
    <source>
        <dbReference type="SAM" id="MobiDB-lite"/>
    </source>
</evidence>
<feature type="compositionally biased region" description="Basic and acidic residues" evidence="1">
    <location>
        <begin position="487"/>
        <end position="505"/>
    </location>
</feature>
<feature type="region of interest" description="Disordered" evidence="1">
    <location>
        <begin position="31"/>
        <end position="64"/>
    </location>
</feature>
<evidence type="ECO:0000313" key="3">
    <source>
        <dbReference type="Proteomes" id="UP001186944"/>
    </source>
</evidence>
<dbReference type="InterPro" id="IPR018159">
    <property type="entry name" value="Spectrin/alpha-actinin"/>
</dbReference>
<dbReference type="SMART" id="SM00150">
    <property type="entry name" value="SPEC"/>
    <property type="match status" value="2"/>
</dbReference>
<proteinExistence type="predicted"/>
<protein>
    <recommendedName>
        <fullName evidence="4">KASH domain-containing protein</fullName>
    </recommendedName>
</protein>
<dbReference type="CDD" id="cd00176">
    <property type="entry name" value="SPEC"/>
    <property type="match status" value="1"/>
</dbReference>
<comment type="caution">
    <text evidence="2">The sequence shown here is derived from an EMBL/GenBank/DDBJ whole genome shotgun (WGS) entry which is preliminary data.</text>
</comment>